<dbReference type="Pfam" id="PF24758">
    <property type="entry name" value="LRR_At5g56370"/>
    <property type="match status" value="1"/>
</dbReference>
<dbReference type="InterPro" id="IPR036047">
    <property type="entry name" value="F-box-like_dom_sf"/>
</dbReference>
<dbReference type="OrthoDB" id="1534647at2759"/>
<evidence type="ECO:0000259" key="1">
    <source>
        <dbReference type="PROSITE" id="PS50181"/>
    </source>
</evidence>
<dbReference type="PROSITE" id="PS50181">
    <property type="entry name" value="FBOX"/>
    <property type="match status" value="1"/>
</dbReference>
<feature type="domain" description="F-box" evidence="1">
    <location>
        <begin position="9"/>
        <end position="58"/>
    </location>
</feature>
<dbReference type="EMBL" id="VAHF01000002">
    <property type="protein sequence ID" value="TXG68773.1"/>
    <property type="molecule type" value="Genomic_DNA"/>
</dbReference>
<dbReference type="SUPFAM" id="SSF81383">
    <property type="entry name" value="F-box domain"/>
    <property type="match status" value="1"/>
</dbReference>
<dbReference type="AlphaFoldDB" id="A0A5C7IHQ6"/>
<dbReference type="Proteomes" id="UP000323000">
    <property type="component" value="Chromosome 2"/>
</dbReference>
<dbReference type="Gene3D" id="1.20.1280.50">
    <property type="match status" value="1"/>
</dbReference>
<dbReference type="InterPro" id="IPR032675">
    <property type="entry name" value="LRR_dom_sf"/>
</dbReference>
<proteinExistence type="predicted"/>
<accession>A0A5C7IHQ6</accession>
<gene>
    <name evidence="2" type="ORF">EZV62_003708</name>
</gene>
<sequence>MKKTKIKKVDRISELPEPILHHILSFLHFREVAQTCVLSKKWERVWHSYPVVEIYCRPFISCFHYKKKVFRRRRLKLLDAIEKGLRNCHRHCKDLVRMEKFIIVMELLEDREFAPFVDRCVSYAIGCNVKKLRLDFGLDDNNDEDEGDREKKWYNLPPMVLCAKSLEVLKLGRCKVRLPIGSDVKLSYLRKLHLHEVDINNHAINNLFSGCPLIEEMIIGECHGFESIELFGLSRINNITLFDNWEFNRVEAKLLNVSSLSILEEGSCPKLKRVEISSPSLRTLKISKCYEVVELKIDSPNLSNFTFDGNMISLCSNALALSDIDLCFNLIKFDTQTQWHCVTLQVGQKNEESPYGPWLLVSYRRPNNKNLKGRNGKHRFTKSVSVGEKNFVKGKNVALGNGSGSRFDVLNEDVENMIIGNGNQVLNKVNVGSAGREKSTLVEITNQGRI</sequence>
<keyword evidence="3" id="KW-1185">Reference proteome</keyword>
<dbReference type="PANTHER" id="PTHR34145">
    <property type="entry name" value="OS02G0105600 PROTEIN"/>
    <property type="match status" value="1"/>
</dbReference>
<dbReference type="Gene3D" id="3.80.10.10">
    <property type="entry name" value="Ribonuclease Inhibitor"/>
    <property type="match status" value="1"/>
</dbReference>
<dbReference type="Pfam" id="PF00646">
    <property type="entry name" value="F-box"/>
    <property type="match status" value="1"/>
</dbReference>
<dbReference type="InterPro" id="IPR001810">
    <property type="entry name" value="F-box_dom"/>
</dbReference>
<dbReference type="PANTHER" id="PTHR34145:SF28">
    <property type="entry name" value="F-BOX DOMAIN-CONTAINING PROTEIN"/>
    <property type="match status" value="1"/>
</dbReference>
<dbReference type="SUPFAM" id="SSF52058">
    <property type="entry name" value="L domain-like"/>
    <property type="match status" value="1"/>
</dbReference>
<reference evidence="3" key="1">
    <citation type="journal article" date="2019" name="Gigascience">
        <title>De novo genome assembly of the endangered Acer yangbiense, a plant species with extremely small populations endemic to Yunnan Province, China.</title>
        <authorList>
            <person name="Yang J."/>
            <person name="Wariss H.M."/>
            <person name="Tao L."/>
            <person name="Zhang R."/>
            <person name="Yun Q."/>
            <person name="Hollingsworth P."/>
            <person name="Dao Z."/>
            <person name="Luo G."/>
            <person name="Guo H."/>
            <person name="Ma Y."/>
            <person name="Sun W."/>
        </authorList>
    </citation>
    <scope>NUCLEOTIDE SEQUENCE [LARGE SCALE GENOMIC DNA]</scope>
    <source>
        <strain evidence="3">cv. Malutang</strain>
    </source>
</reference>
<protein>
    <recommendedName>
        <fullName evidence="1">F-box domain-containing protein</fullName>
    </recommendedName>
</protein>
<dbReference type="CDD" id="cd22160">
    <property type="entry name" value="F-box_AtFBL13-like"/>
    <property type="match status" value="1"/>
</dbReference>
<evidence type="ECO:0000313" key="2">
    <source>
        <dbReference type="EMBL" id="TXG68773.1"/>
    </source>
</evidence>
<organism evidence="2 3">
    <name type="scientific">Acer yangbiense</name>
    <dbReference type="NCBI Taxonomy" id="1000413"/>
    <lineage>
        <taxon>Eukaryota</taxon>
        <taxon>Viridiplantae</taxon>
        <taxon>Streptophyta</taxon>
        <taxon>Embryophyta</taxon>
        <taxon>Tracheophyta</taxon>
        <taxon>Spermatophyta</taxon>
        <taxon>Magnoliopsida</taxon>
        <taxon>eudicotyledons</taxon>
        <taxon>Gunneridae</taxon>
        <taxon>Pentapetalae</taxon>
        <taxon>rosids</taxon>
        <taxon>malvids</taxon>
        <taxon>Sapindales</taxon>
        <taxon>Sapindaceae</taxon>
        <taxon>Hippocastanoideae</taxon>
        <taxon>Acereae</taxon>
        <taxon>Acer</taxon>
    </lineage>
</organism>
<comment type="caution">
    <text evidence="2">The sequence shown here is derived from an EMBL/GenBank/DDBJ whole genome shotgun (WGS) entry which is preliminary data.</text>
</comment>
<dbReference type="InterPro" id="IPR055411">
    <property type="entry name" value="LRR_FXL15/At3g58940/PEG3-like"/>
</dbReference>
<dbReference type="InterPro" id="IPR053772">
    <property type="entry name" value="At1g61320/At1g61330-like"/>
</dbReference>
<evidence type="ECO:0000313" key="3">
    <source>
        <dbReference type="Proteomes" id="UP000323000"/>
    </source>
</evidence>
<name>A0A5C7IHQ6_9ROSI</name>
<dbReference type="InterPro" id="IPR053781">
    <property type="entry name" value="F-box_AtFBL13-like"/>
</dbReference>